<evidence type="ECO:0000313" key="2">
    <source>
        <dbReference type="EMBL" id="VFK23189.1"/>
    </source>
</evidence>
<accession>A0A450X1L1</accession>
<dbReference type="AlphaFoldDB" id="A0A450X1L1"/>
<feature type="compositionally biased region" description="Acidic residues" evidence="1">
    <location>
        <begin position="134"/>
        <end position="144"/>
    </location>
</feature>
<protein>
    <submittedName>
        <fullName evidence="2">Uncharacterized protein</fullName>
    </submittedName>
</protein>
<evidence type="ECO:0000256" key="1">
    <source>
        <dbReference type="SAM" id="MobiDB-lite"/>
    </source>
</evidence>
<proteinExistence type="predicted"/>
<feature type="compositionally biased region" description="Gly residues" evidence="1">
    <location>
        <begin position="76"/>
        <end position="98"/>
    </location>
</feature>
<feature type="region of interest" description="Disordered" evidence="1">
    <location>
        <begin position="74"/>
        <end position="175"/>
    </location>
</feature>
<feature type="compositionally biased region" description="Polar residues" evidence="1">
    <location>
        <begin position="99"/>
        <end position="117"/>
    </location>
</feature>
<sequence>MSRYIPQWTVVVCFALGISQPQAQDGIASSSDCSHIDIPYAENANLTREERIALMDQAFFDSLEQFELCQSARNSQGGGGGGGGAGGAGGGGAGGGTASGSPNDGSDGGATTESFASSGIAGTEEPTPPPVAEDLPDPDTDPEQTAEIPPEDDTRPRTLGSGKAPEDIPPADNDDALAAQIRHAAENERDPKKRARLWNEYRKYKGLPTKR</sequence>
<dbReference type="EMBL" id="CAADFO010000004">
    <property type="protein sequence ID" value="VFK23189.1"/>
    <property type="molecule type" value="Genomic_DNA"/>
</dbReference>
<organism evidence="2">
    <name type="scientific">Candidatus Kentrum sp. MB</name>
    <dbReference type="NCBI Taxonomy" id="2138164"/>
    <lineage>
        <taxon>Bacteria</taxon>
        <taxon>Pseudomonadati</taxon>
        <taxon>Pseudomonadota</taxon>
        <taxon>Gammaproteobacteria</taxon>
        <taxon>Candidatus Kentrum</taxon>
    </lineage>
</organism>
<name>A0A450X1L1_9GAMM</name>
<gene>
    <name evidence="2" type="ORF">BECKMB1821G_GA0114241_100421</name>
</gene>
<reference evidence="2" key="1">
    <citation type="submission" date="2019-02" db="EMBL/GenBank/DDBJ databases">
        <authorList>
            <person name="Gruber-Vodicka R. H."/>
            <person name="Seah K. B. B."/>
        </authorList>
    </citation>
    <scope>NUCLEOTIDE SEQUENCE</scope>
    <source>
        <strain evidence="2">BECK_BZ197</strain>
    </source>
</reference>